<keyword evidence="2" id="KW-1185">Reference proteome</keyword>
<dbReference type="OrthoDB" id="3060868at2759"/>
<dbReference type="EMBL" id="CM032182">
    <property type="protein sequence ID" value="KAG7098009.1"/>
    <property type="molecule type" value="Genomic_DNA"/>
</dbReference>
<gene>
    <name evidence="1" type="ORF">E1B28_005317</name>
</gene>
<dbReference type="GeneID" id="66074393"/>
<name>A0A9P8ADV8_9AGAR</name>
<reference evidence="1" key="1">
    <citation type="journal article" date="2021" name="Genome Biol. Evol.">
        <title>The assembled and annotated genome of the fairy-ring fungus Marasmius oreades.</title>
        <authorList>
            <person name="Hiltunen M."/>
            <person name="Ament-Velasquez S.L."/>
            <person name="Johannesson H."/>
        </authorList>
    </citation>
    <scope>NUCLEOTIDE SEQUENCE</scope>
    <source>
        <strain evidence="1">03SP1</strain>
    </source>
</reference>
<protein>
    <submittedName>
        <fullName evidence="1">Uncharacterized protein</fullName>
    </submittedName>
</protein>
<organism evidence="1 2">
    <name type="scientific">Marasmius oreades</name>
    <name type="common">fairy-ring Marasmius</name>
    <dbReference type="NCBI Taxonomy" id="181124"/>
    <lineage>
        <taxon>Eukaryota</taxon>
        <taxon>Fungi</taxon>
        <taxon>Dikarya</taxon>
        <taxon>Basidiomycota</taxon>
        <taxon>Agaricomycotina</taxon>
        <taxon>Agaricomycetes</taxon>
        <taxon>Agaricomycetidae</taxon>
        <taxon>Agaricales</taxon>
        <taxon>Marasmiineae</taxon>
        <taxon>Marasmiaceae</taxon>
        <taxon>Marasmius</taxon>
    </lineage>
</organism>
<evidence type="ECO:0000313" key="1">
    <source>
        <dbReference type="EMBL" id="KAG7098009.1"/>
    </source>
</evidence>
<accession>A0A9P8ADV8</accession>
<comment type="caution">
    <text evidence="1">The sequence shown here is derived from an EMBL/GenBank/DDBJ whole genome shotgun (WGS) entry which is preliminary data.</text>
</comment>
<dbReference type="Proteomes" id="UP001049176">
    <property type="component" value="Chromosome 2"/>
</dbReference>
<dbReference type="AlphaFoldDB" id="A0A9P8ADV8"/>
<dbReference type="RefSeq" id="XP_043014479.1">
    <property type="nucleotide sequence ID" value="XM_043149871.1"/>
</dbReference>
<evidence type="ECO:0000313" key="2">
    <source>
        <dbReference type="Proteomes" id="UP001049176"/>
    </source>
</evidence>
<dbReference type="KEGG" id="more:E1B28_005317"/>
<proteinExistence type="predicted"/>
<sequence>MSFVGSSGFSVQGGAHNYVQGDQIYGNQINNNTTIQIISQRNKKRTKYDEYHEIKRGDIYLLKDLHSAMYPGRWNGDRREWIMDFQAERAFCTAEIRRLSTTSRFTAVSYSGPDLRKVRSGNLVRIVLACSTLSLRHGEKTFNDSSKVGASVTGFS</sequence>